<sequence>MNQHLPTVNDDSSDQDADSDLEELQGDIAKFDESVRGFLAAHHGTPLSEMPHPTLGRGAPRGRGARGPRKAAKPRGDITARLSKVNQAFLAGDYSRALDEASEVIRINAETHQAWTALSSIFAETGDNEKALSAMTYAAHLRPKEVAGWLRCASFALDIIEGEEMNHLHTARLCYSAALRADPTHVEARLGKATVCHRQGHLAAAIAEYKQVLKLRPGDLDVVRQLAEACVDNRHVETAVENAIEAYRQYFKSEALAAPLQSVEGPWHDVAIYVELFATAGRYEEAILELKRLCRWLVGRSSEEFWERLQSDDDCEWDADDDRRALIPQFSQTSSHPGSYGNALPIDLRARLAMYRLRLEHSQEAFRHLSWLDPVEHSTREFIADFPFLAYDVACELMRAGHPAEAARYLEALRELPGDPDSAILVQLGRCYIGSGEQATAEDSFLAAIEADQDNIDARVELANMYEKAREDEEALILAAEALALQDVQGQAGAGVTHVRRVQPASRGPRRRAPRQQTQAGHKKPRAPRSTIPRRYRPRRLAAPGEQQRAEADRAMRLHHLFEEVRELKGKIRNGQLEYVSEWENSSTELIDDFRSIKKFYSWSTYLQFLGTNRQDNMRGEGDNELSQMYARLTRTLAPPTDGHDQDRVTPTVHGGHLGISFDEWLRLFLDYAVYLATDFRRDEAYAVCEAARDSTVFQSSEHNFAIHVAWSACAVYTCDEETSVRVARHLMNENAMSDSSRMFSLLSALCQSPISWYTSGPAQKYILRQIKAIDSGKMVLQTTDAILGTKQDGTEQYAGESKLDVCLLMLYGHILFTSTSFTFAMTYFLRARSIDPTNPMVMLSLGLAYVHYGLKRQSTNRQYLILQGQLFMARYMKSCQKSDSAASRAEMYYNVGRLFHLLGITSLAMRYYKQASTFSSAEGGNQDIHTMSVVNQAFASLHIGNDEAALSLIKSYVAL</sequence>
<evidence type="ECO:0000313" key="2">
    <source>
        <dbReference type="Proteomes" id="UP001163324"/>
    </source>
</evidence>
<accession>A0ACC0VF48</accession>
<name>A0ACC0VF48_9HYPO</name>
<comment type="caution">
    <text evidence="1">The sequence shown here is derived from an EMBL/GenBank/DDBJ whole genome shotgun (WGS) entry which is preliminary data.</text>
</comment>
<reference evidence="1" key="1">
    <citation type="submission" date="2022-10" db="EMBL/GenBank/DDBJ databases">
        <title>Complete Genome of Trichothecium roseum strain YXFP-22015, a Plant Pathogen Isolated from Citrus.</title>
        <authorList>
            <person name="Wang Y."/>
            <person name="Zhu L."/>
        </authorList>
    </citation>
    <scope>NUCLEOTIDE SEQUENCE</scope>
    <source>
        <strain evidence="1">YXFP-22015</strain>
    </source>
</reference>
<evidence type="ECO:0000313" key="1">
    <source>
        <dbReference type="EMBL" id="KAI9904506.1"/>
    </source>
</evidence>
<organism evidence="1 2">
    <name type="scientific">Trichothecium roseum</name>
    <dbReference type="NCBI Taxonomy" id="47278"/>
    <lineage>
        <taxon>Eukaryota</taxon>
        <taxon>Fungi</taxon>
        <taxon>Dikarya</taxon>
        <taxon>Ascomycota</taxon>
        <taxon>Pezizomycotina</taxon>
        <taxon>Sordariomycetes</taxon>
        <taxon>Hypocreomycetidae</taxon>
        <taxon>Hypocreales</taxon>
        <taxon>Hypocreales incertae sedis</taxon>
        <taxon>Trichothecium</taxon>
    </lineage>
</organism>
<dbReference type="EMBL" id="CM047940">
    <property type="protein sequence ID" value="KAI9904506.1"/>
    <property type="molecule type" value="Genomic_DNA"/>
</dbReference>
<proteinExistence type="predicted"/>
<dbReference type="Proteomes" id="UP001163324">
    <property type="component" value="Chromosome 1"/>
</dbReference>
<keyword evidence="2" id="KW-1185">Reference proteome</keyword>
<protein>
    <submittedName>
        <fullName evidence="1">Uncharacterized protein</fullName>
    </submittedName>
</protein>
<gene>
    <name evidence="1" type="ORF">N3K66_001035</name>
</gene>